<proteinExistence type="predicted"/>
<gene>
    <name evidence="1" type="ORF">GCM10011352_25360</name>
</gene>
<evidence type="ECO:0000313" key="1">
    <source>
        <dbReference type="EMBL" id="GGB98191.1"/>
    </source>
</evidence>
<comment type="caution">
    <text evidence="1">The sequence shown here is derived from an EMBL/GenBank/DDBJ whole genome shotgun (WGS) entry which is preliminary data.</text>
</comment>
<dbReference type="RefSeq" id="WP_188748880.1">
    <property type="nucleotide sequence ID" value="NZ_BMIJ01000005.1"/>
</dbReference>
<dbReference type="InterPro" id="IPR018680">
    <property type="entry name" value="DUF2164"/>
</dbReference>
<reference evidence="2" key="1">
    <citation type="journal article" date="2019" name="Int. J. Syst. Evol. Microbiol.">
        <title>The Global Catalogue of Microorganisms (GCM) 10K type strain sequencing project: providing services to taxonomists for standard genome sequencing and annotation.</title>
        <authorList>
            <consortium name="The Broad Institute Genomics Platform"/>
            <consortium name="The Broad Institute Genome Sequencing Center for Infectious Disease"/>
            <person name="Wu L."/>
            <person name="Ma J."/>
        </authorList>
    </citation>
    <scope>NUCLEOTIDE SEQUENCE [LARGE SCALE GENOMIC DNA]</scope>
    <source>
        <strain evidence="2">CGMCC 1.15341</strain>
    </source>
</reference>
<evidence type="ECO:0000313" key="2">
    <source>
        <dbReference type="Proteomes" id="UP000629025"/>
    </source>
</evidence>
<keyword evidence="2" id="KW-1185">Reference proteome</keyword>
<dbReference type="Proteomes" id="UP000629025">
    <property type="component" value="Unassembled WGS sequence"/>
</dbReference>
<sequence>MSKIEFTKQEQALIVNKIQRYFKQELEQDIGGFDAQFLLDFFAEEIGPYFYNRGLYDAQAVLDQRMENISEAIFELEQVTEFKR</sequence>
<name>A0ABQ1KG47_9GAMM</name>
<dbReference type="Pfam" id="PF09932">
    <property type="entry name" value="DUF2164"/>
    <property type="match status" value="1"/>
</dbReference>
<evidence type="ECO:0008006" key="3">
    <source>
        <dbReference type="Google" id="ProtNLM"/>
    </source>
</evidence>
<organism evidence="1 2">
    <name type="scientific">Marinobacterium zhoushanense</name>
    <dbReference type="NCBI Taxonomy" id="1679163"/>
    <lineage>
        <taxon>Bacteria</taxon>
        <taxon>Pseudomonadati</taxon>
        <taxon>Pseudomonadota</taxon>
        <taxon>Gammaproteobacteria</taxon>
        <taxon>Oceanospirillales</taxon>
        <taxon>Oceanospirillaceae</taxon>
        <taxon>Marinobacterium</taxon>
    </lineage>
</organism>
<protein>
    <recommendedName>
        <fullName evidence="3">DUF2164 domain-containing protein</fullName>
    </recommendedName>
</protein>
<dbReference type="EMBL" id="BMIJ01000005">
    <property type="protein sequence ID" value="GGB98191.1"/>
    <property type="molecule type" value="Genomic_DNA"/>
</dbReference>
<accession>A0ABQ1KG47</accession>